<evidence type="ECO:0000313" key="2">
    <source>
        <dbReference type="EMBL" id="PJG50985.1"/>
    </source>
</evidence>
<protein>
    <recommendedName>
        <fullName evidence="4">Phage holin family protein</fullName>
    </recommendedName>
</protein>
<proteinExistence type="predicted"/>
<keyword evidence="1" id="KW-0812">Transmembrane</keyword>
<dbReference type="OrthoDB" id="8255604at2"/>
<dbReference type="AlphaFoldDB" id="A0A2M8QZI7"/>
<evidence type="ECO:0008006" key="4">
    <source>
        <dbReference type="Google" id="ProtNLM"/>
    </source>
</evidence>
<evidence type="ECO:0000256" key="1">
    <source>
        <dbReference type="SAM" id="Phobius"/>
    </source>
</evidence>
<keyword evidence="3" id="KW-1185">Reference proteome</keyword>
<evidence type="ECO:0000313" key="3">
    <source>
        <dbReference type="Proteomes" id="UP000231194"/>
    </source>
</evidence>
<keyword evidence="1" id="KW-0472">Membrane</keyword>
<accession>A0A2M8QZI7</accession>
<dbReference type="EMBL" id="PGVG01000045">
    <property type="protein sequence ID" value="PJG50985.1"/>
    <property type="molecule type" value="Genomic_DNA"/>
</dbReference>
<keyword evidence="1" id="KW-1133">Transmembrane helix</keyword>
<sequence length="205" mass="21642">MLAPSGELLRAGMALKLNHVKRAAQSYLRDQTSQATGKVTSYAVAGGLFAVAGLFVVAAIFVGLIALYRWVAITYGQFWGLGAVGAVLLVVAAVLAGVAMAQMRRKPKPIVPLASRLRVAVATPRIPRGTVKQAVKEVATTIPLAPLAPDERSHGSKAYGSKAYGSKAWPARANRPVQLGLMLAAVGLVGLTAARRRRHRRSLEA</sequence>
<dbReference type="Proteomes" id="UP000231194">
    <property type="component" value="Unassembled WGS sequence"/>
</dbReference>
<dbReference type="RefSeq" id="WP_100236011.1">
    <property type="nucleotide sequence ID" value="NZ_PGVG01000045.1"/>
</dbReference>
<gene>
    <name evidence="2" type="ORF">CVM73_33470</name>
</gene>
<feature type="transmembrane region" description="Helical" evidence="1">
    <location>
        <begin position="177"/>
        <end position="194"/>
    </location>
</feature>
<comment type="caution">
    <text evidence="2">The sequence shown here is derived from an EMBL/GenBank/DDBJ whole genome shotgun (WGS) entry which is preliminary data.</text>
</comment>
<name>A0A2M8QZI7_9BRAD</name>
<feature type="transmembrane region" description="Helical" evidence="1">
    <location>
        <begin position="42"/>
        <end position="66"/>
    </location>
</feature>
<organism evidence="2 3">
    <name type="scientific">Bradyrhizobium forestalis</name>
    <dbReference type="NCBI Taxonomy" id="1419263"/>
    <lineage>
        <taxon>Bacteria</taxon>
        <taxon>Pseudomonadati</taxon>
        <taxon>Pseudomonadota</taxon>
        <taxon>Alphaproteobacteria</taxon>
        <taxon>Hyphomicrobiales</taxon>
        <taxon>Nitrobacteraceae</taxon>
        <taxon>Bradyrhizobium</taxon>
    </lineage>
</organism>
<reference evidence="2 3" key="1">
    <citation type="submission" date="2017-11" db="EMBL/GenBank/DDBJ databases">
        <title>Bradyrhizobium forestalis sp. nov., an efficient nitrogen-fixing bacterium isolated from nodules of forest legume species in the Amazon.</title>
        <authorList>
            <person name="Costa E.M."/>
            <person name="Guimaraes A."/>
            <person name="Carvalho T.S."/>
            <person name="Rodrigues T.L."/>
            <person name="Ribeiro P.R.A."/>
            <person name="Lebbe L."/>
            <person name="Willems A."/>
            <person name="Moreira F.M.S."/>
        </authorList>
    </citation>
    <scope>NUCLEOTIDE SEQUENCE [LARGE SCALE GENOMIC DNA]</scope>
    <source>
        <strain evidence="2 3">INPA54B</strain>
    </source>
</reference>
<feature type="transmembrane region" description="Helical" evidence="1">
    <location>
        <begin position="78"/>
        <end position="101"/>
    </location>
</feature>